<evidence type="ECO:0000313" key="3">
    <source>
        <dbReference type="Proteomes" id="UP001295423"/>
    </source>
</evidence>
<keyword evidence="3" id="KW-1185">Reference proteome</keyword>
<proteinExistence type="predicted"/>
<dbReference type="EMBL" id="CAKOGP040000224">
    <property type="protein sequence ID" value="CAJ1932338.1"/>
    <property type="molecule type" value="Genomic_DNA"/>
</dbReference>
<keyword evidence="1" id="KW-0732">Signal</keyword>
<organism evidence="2 3">
    <name type="scientific">Cylindrotheca closterium</name>
    <dbReference type="NCBI Taxonomy" id="2856"/>
    <lineage>
        <taxon>Eukaryota</taxon>
        <taxon>Sar</taxon>
        <taxon>Stramenopiles</taxon>
        <taxon>Ochrophyta</taxon>
        <taxon>Bacillariophyta</taxon>
        <taxon>Bacillariophyceae</taxon>
        <taxon>Bacillariophycidae</taxon>
        <taxon>Bacillariales</taxon>
        <taxon>Bacillariaceae</taxon>
        <taxon>Cylindrotheca</taxon>
    </lineage>
</organism>
<protein>
    <recommendedName>
        <fullName evidence="4">PSI domain-containing protein</fullName>
    </recommendedName>
</protein>
<dbReference type="Proteomes" id="UP001295423">
    <property type="component" value="Unassembled WGS sequence"/>
</dbReference>
<evidence type="ECO:0008006" key="4">
    <source>
        <dbReference type="Google" id="ProtNLM"/>
    </source>
</evidence>
<gene>
    <name evidence="2" type="ORF">CYCCA115_LOCUS2786</name>
</gene>
<feature type="chain" id="PRO_5042135009" description="PSI domain-containing protein" evidence="1">
    <location>
        <begin position="28"/>
        <end position="143"/>
    </location>
</feature>
<comment type="caution">
    <text evidence="2">The sequence shown here is derived from an EMBL/GenBank/DDBJ whole genome shotgun (WGS) entry which is preliminary data.</text>
</comment>
<sequence length="143" mass="16514">MNTARRPFTSLLCILVAVASLYTTVSATEVERHLQFGNEPDFFLPDVDLCDNNDDPNGRALLGRCDTSKFPNCGGDIICYNRKPARDQFWPDIHQPVFYIQYDRILCYPRKWNACSSCTPGRYCKSEKRCILEENGYPCEEWI</sequence>
<evidence type="ECO:0000313" key="2">
    <source>
        <dbReference type="EMBL" id="CAJ1932338.1"/>
    </source>
</evidence>
<accession>A0AAD2CFD5</accession>
<feature type="signal peptide" evidence="1">
    <location>
        <begin position="1"/>
        <end position="27"/>
    </location>
</feature>
<reference evidence="2" key="1">
    <citation type="submission" date="2023-08" db="EMBL/GenBank/DDBJ databases">
        <authorList>
            <person name="Audoor S."/>
            <person name="Bilcke G."/>
        </authorList>
    </citation>
    <scope>NUCLEOTIDE SEQUENCE</scope>
</reference>
<name>A0AAD2CFD5_9STRA</name>
<evidence type="ECO:0000256" key="1">
    <source>
        <dbReference type="SAM" id="SignalP"/>
    </source>
</evidence>
<dbReference type="AlphaFoldDB" id="A0AAD2CFD5"/>